<keyword evidence="5" id="KW-0297">G-protein coupled receptor</keyword>
<evidence type="ECO:0000256" key="1">
    <source>
        <dbReference type="ARBA" id="ARBA00004651"/>
    </source>
</evidence>
<dbReference type="GeneID" id="136990972"/>
<evidence type="ECO:0000256" key="8">
    <source>
        <dbReference type="ARBA" id="ARBA00023224"/>
    </source>
</evidence>
<evidence type="ECO:0000256" key="7">
    <source>
        <dbReference type="ARBA" id="ARBA00023170"/>
    </source>
</evidence>
<keyword evidence="6 9" id="KW-0472">Membrane</keyword>
<accession>A0ABM4DYN1</accession>
<dbReference type="InterPro" id="IPR000276">
    <property type="entry name" value="GPCR_Rhodpsn"/>
</dbReference>
<reference evidence="11" key="1">
    <citation type="submission" date="2025-05" db="UniProtKB">
        <authorList>
            <consortium name="RefSeq"/>
        </authorList>
    </citation>
    <scope>NUCLEOTIDE SEQUENCE [LARGE SCALE GENOMIC DNA]</scope>
</reference>
<dbReference type="PANTHER" id="PTHR24231:SF38">
    <property type="entry name" value="G-PROTEIN COUPLED RECEPTORS FAMILY 1 PROFILE DOMAIN-CONTAINING PROTEIN"/>
    <property type="match status" value="1"/>
</dbReference>
<dbReference type="PROSITE" id="PS50262">
    <property type="entry name" value="G_PROTEIN_RECEP_F1_2"/>
    <property type="match status" value="1"/>
</dbReference>
<sequence>MERKRIVWNLDFCNTDDSSIFKPAQLNAYSMDLNGTCTIIFCNKQNKLEWYCYFLILVCLFTLSVGLLGNTLALGHYTYCMKTWTTSTIFLFNLALCDLTWILMAPFSVYYSLQKLAVYSSQTFYQVRKLFFNINIYGSVYFLTLISFDRYVGAVHPITSLTWWDKGKATFCTIAVWIFIVVESGPEIYYTFAAGRPYDDIIFLDNTGGHLHFVVPLTLSKFLLRFLIPITVVFTCYMLTLKALLQLSKRQQRKNRIVRPLLLISVAMIVFAVSFTPYHVTMLVILIYRINCQLHCGNVSTIFAIYKVTEIICSMNSCLDPIIFMVANKAFYQRIKTIKCHPKCQCCCCLTQRVRDISLTPRTVT</sequence>
<evidence type="ECO:0000256" key="4">
    <source>
        <dbReference type="ARBA" id="ARBA00022989"/>
    </source>
</evidence>
<feature type="transmembrane region" description="Helical" evidence="9">
    <location>
        <begin position="89"/>
        <end position="110"/>
    </location>
</feature>
<dbReference type="CDD" id="cd14982">
    <property type="entry name" value="7tmA_purinoceptor-like"/>
    <property type="match status" value="1"/>
</dbReference>
<gene>
    <name evidence="12" type="primary">LOC136990972</name>
</gene>
<comment type="subcellular location">
    <subcellularLocation>
        <location evidence="1">Cell membrane</location>
        <topology evidence="1">Multi-pass membrane protein</topology>
    </subcellularLocation>
</comment>
<dbReference type="SUPFAM" id="SSF81321">
    <property type="entry name" value="Family A G protein-coupled receptor-like"/>
    <property type="match status" value="1"/>
</dbReference>
<keyword evidence="3 9" id="KW-0812">Transmembrane</keyword>
<organism evidence="11 12">
    <name type="scientific">Apteryx mantelli</name>
    <name type="common">North Island brown kiwi</name>
    <dbReference type="NCBI Taxonomy" id="2696672"/>
    <lineage>
        <taxon>Eukaryota</taxon>
        <taxon>Metazoa</taxon>
        <taxon>Chordata</taxon>
        <taxon>Craniata</taxon>
        <taxon>Vertebrata</taxon>
        <taxon>Euteleostomi</taxon>
        <taxon>Archelosauria</taxon>
        <taxon>Archosauria</taxon>
        <taxon>Dinosauria</taxon>
        <taxon>Saurischia</taxon>
        <taxon>Theropoda</taxon>
        <taxon>Coelurosauria</taxon>
        <taxon>Aves</taxon>
        <taxon>Palaeognathae</taxon>
        <taxon>Apterygiformes</taxon>
        <taxon>Apterygidae</taxon>
        <taxon>Apteryx</taxon>
    </lineage>
</organism>
<evidence type="ECO:0000313" key="12">
    <source>
        <dbReference type="RefSeq" id="XP_067145540.1"/>
    </source>
</evidence>
<evidence type="ECO:0000256" key="3">
    <source>
        <dbReference type="ARBA" id="ARBA00022692"/>
    </source>
</evidence>
<keyword evidence="11" id="KW-1185">Reference proteome</keyword>
<dbReference type="Proteomes" id="UP001652627">
    <property type="component" value="Chromosome 1"/>
</dbReference>
<proteinExistence type="predicted"/>
<evidence type="ECO:0000256" key="6">
    <source>
        <dbReference type="ARBA" id="ARBA00023136"/>
    </source>
</evidence>
<dbReference type="PRINTS" id="PR00237">
    <property type="entry name" value="GPCRRHODOPSN"/>
</dbReference>
<keyword evidence="4 9" id="KW-1133">Transmembrane helix</keyword>
<feature type="transmembrane region" description="Helical" evidence="9">
    <location>
        <begin position="222"/>
        <end position="240"/>
    </location>
</feature>
<feature type="transmembrane region" description="Helical" evidence="9">
    <location>
        <begin position="261"/>
        <end position="288"/>
    </location>
</feature>
<evidence type="ECO:0000256" key="5">
    <source>
        <dbReference type="ARBA" id="ARBA00023040"/>
    </source>
</evidence>
<keyword evidence="8" id="KW-0807">Transducer</keyword>
<keyword evidence="2" id="KW-1003">Cell membrane</keyword>
<feature type="transmembrane region" description="Helical" evidence="9">
    <location>
        <begin position="130"/>
        <end position="148"/>
    </location>
</feature>
<feature type="domain" description="G-protein coupled receptors family 1 profile" evidence="10">
    <location>
        <begin position="69"/>
        <end position="324"/>
    </location>
</feature>
<evidence type="ECO:0000256" key="9">
    <source>
        <dbReference type="SAM" id="Phobius"/>
    </source>
</evidence>
<evidence type="ECO:0000256" key="2">
    <source>
        <dbReference type="ARBA" id="ARBA00022475"/>
    </source>
</evidence>
<dbReference type="Gene3D" id="1.20.1070.10">
    <property type="entry name" value="Rhodopsin 7-helix transmembrane proteins"/>
    <property type="match status" value="1"/>
</dbReference>
<dbReference type="RefSeq" id="XP_067145540.1">
    <property type="nucleotide sequence ID" value="XM_067289439.1"/>
</dbReference>
<protein>
    <submittedName>
        <fullName evidence="12">P2Y purinoceptor 1-like</fullName>
    </submittedName>
</protein>
<dbReference type="Pfam" id="PF00001">
    <property type="entry name" value="7tm_1"/>
    <property type="match status" value="1"/>
</dbReference>
<reference evidence="12" key="2">
    <citation type="submission" date="2025-08" db="UniProtKB">
        <authorList>
            <consortium name="RefSeq"/>
        </authorList>
    </citation>
    <scope>IDENTIFICATION</scope>
    <source>
        <tissue evidence="12">Blood</tissue>
    </source>
</reference>
<evidence type="ECO:0000259" key="10">
    <source>
        <dbReference type="PROSITE" id="PS50262"/>
    </source>
</evidence>
<evidence type="ECO:0000313" key="11">
    <source>
        <dbReference type="Proteomes" id="UP001652627"/>
    </source>
</evidence>
<keyword evidence="7" id="KW-0675">Receptor</keyword>
<dbReference type="InterPro" id="IPR017452">
    <property type="entry name" value="GPCR_Rhodpsn_7TM"/>
</dbReference>
<dbReference type="PRINTS" id="PR01157">
    <property type="entry name" value="P2YPURNOCPTR"/>
</dbReference>
<name>A0ABM4DYN1_9AVES</name>
<feature type="transmembrane region" description="Helical" evidence="9">
    <location>
        <begin position="50"/>
        <end position="69"/>
    </location>
</feature>
<dbReference type="PANTHER" id="PTHR24231">
    <property type="entry name" value="PURINOCEPTOR-RELATED G-PROTEIN COUPLED RECEPTOR"/>
    <property type="match status" value="1"/>
</dbReference>